<dbReference type="EMBL" id="CM039431">
    <property type="protein sequence ID" value="KAI4336957.1"/>
    <property type="molecule type" value="Genomic_DNA"/>
</dbReference>
<protein>
    <submittedName>
        <fullName evidence="1">Uncharacterized protein</fullName>
    </submittedName>
</protein>
<organism evidence="1 2">
    <name type="scientific">Bauhinia variegata</name>
    <name type="common">Purple orchid tree</name>
    <name type="synonym">Phanera variegata</name>
    <dbReference type="NCBI Taxonomy" id="167791"/>
    <lineage>
        <taxon>Eukaryota</taxon>
        <taxon>Viridiplantae</taxon>
        <taxon>Streptophyta</taxon>
        <taxon>Embryophyta</taxon>
        <taxon>Tracheophyta</taxon>
        <taxon>Spermatophyta</taxon>
        <taxon>Magnoliopsida</taxon>
        <taxon>eudicotyledons</taxon>
        <taxon>Gunneridae</taxon>
        <taxon>Pentapetalae</taxon>
        <taxon>rosids</taxon>
        <taxon>fabids</taxon>
        <taxon>Fabales</taxon>
        <taxon>Fabaceae</taxon>
        <taxon>Cercidoideae</taxon>
        <taxon>Cercideae</taxon>
        <taxon>Bauhiniinae</taxon>
        <taxon>Bauhinia</taxon>
    </lineage>
</organism>
<gene>
    <name evidence="1" type="ORF">L6164_015422</name>
</gene>
<reference evidence="1 2" key="1">
    <citation type="journal article" date="2022" name="DNA Res.">
        <title>Chromosomal-level genome assembly of the orchid tree Bauhinia variegata (Leguminosae; Cercidoideae) supports the allotetraploid origin hypothesis of Bauhinia.</title>
        <authorList>
            <person name="Zhong Y."/>
            <person name="Chen Y."/>
            <person name="Zheng D."/>
            <person name="Pang J."/>
            <person name="Liu Y."/>
            <person name="Luo S."/>
            <person name="Meng S."/>
            <person name="Qian L."/>
            <person name="Wei D."/>
            <person name="Dai S."/>
            <person name="Zhou R."/>
        </authorList>
    </citation>
    <scope>NUCLEOTIDE SEQUENCE [LARGE SCALE GENOMIC DNA]</scope>
    <source>
        <strain evidence="1">BV-YZ2020</strain>
    </source>
</reference>
<evidence type="ECO:0000313" key="1">
    <source>
        <dbReference type="EMBL" id="KAI4336957.1"/>
    </source>
</evidence>
<keyword evidence="2" id="KW-1185">Reference proteome</keyword>
<dbReference type="Proteomes" id="UP000828941">
    <property type="component" value="Chromosome 6"/>
</dbReference>
<accession>A0ACB9NKH3</accession>
<proteinExistence type="predicted"/>
<comment type="caution">
    <text evidence="1">The sequence shown here is derived from an EMBL/GenBank/DDBJ whole genome shotgun (WGS) entry which is preliminary data.</text>
</comment>
<name>A0ACB9NKH3_BAUVA</name>
<evidence type="ECO:0000313" key="2">
    <source>
        <dbReference type="Proteomes" id="UP000828941"/>
    </source>
</evidence>
<sequence>MISSALASSRGFNAPTVVQQARNTCLLPRTCRNLTVLSIDGGGIKGVIPGVVLGALEKGLQELDGKEARLAEYFDVIAGTSTGGLVTAMLTAPDENNRPLYAAQEIKDFYLEHCPRIFPQYKPKLFPNFAKLVKAISGPKYDGNYLRDLLKKKLGDKTLHQTLTNVIIPAFDIYTLQPTIFSSFQLPKSPSLNAKLSDICIATSAAPTYLPAHNFQTTDGNGKVRNFHLTDGGVAANNPALIAISEVTKQLIKGGPLKPTEYSRFLVISIGTGAPKDQPRYNAMDAAKWGIFNWIINGRSNPLIDVFTQASADMVDFHLSVVFQALHSKDYYLRIQDDTLSGELDSVDMATEEILDALVKRGERLLAKRLSRVDLETGKFVPCESTNETNEEALKRFAKMLSEEKRHRQSETPS</sequence>